<name>A0ABU8W7C0_9BURK</name>
<comment type="function">
    <text evidence="1">Decomposes hydrogen peroxide into water and oxygen; serves to protect cells from the toxic effects of hydrogen peroxide.</text>
</comment>
<dbReference type="PANTHER" id="PTHR36195">
    <property type="entry name" value="DOMAIN PROTEIN, PUTATIVE (AFU_ORTHOLOGUE AFUA_5G01990)-RELATED-RELATED"/>
    <property type="match status" value="1"/>
</dbReference>
<organism evidence="3 4">
    <name type="scientific">Variovorax humicola</name>
    <dbReference type="NCBI Taxonomy" id="1769758"/>
    <lineage>
        <taxon>Bacteria</taxon>
        <taxon>Pseudomonadati</taxon>
        <taxon>Pseudomonadota</taxon>
        <taxon>Betaproteobacteria</taxon>
        <taxon>Burkholderiales</taxon>
        <taxon>Comamonadaceae</taxon>
        <taxon>Variovorax</taxon>
    </lineage>
</organism>
<evidence type="ECO:0000256" key="1">
    <source>
        <dbReference type="ARBA" id="ARBA00002974"/>
    </source>
</evidence>
<evidence type="ECO:0000313" key="4">
    <source>
        <dbReference type="Proteomes" id="UP001363010"/>
    </source>
</evidence>
<accession>A0ABU8W7C0</accession>
<dbReference type="InterPro" id="IPR020835">
    <property type="entry name" value="Catalase_sf"/>
</dbReference>
<dbReference type="RefSeq" id="WP_340366302.1">
    <property type="nucleotide sequence ID" value="NZ_JBBKZV010000020.1"/>
</dbReference>
<sequence>MNPPLTPINDSNASHPQPRASTGVAWRNFVADTGMALIRLERRFDPFVRPAFDALLKDPLARLTTSLINSKRVDEHLKIAEERLLVDEEAWTDSIVRSFTQQMSDLWKPGGFERGGNTKTQGILRGEFTVHDNLPEHMRRGIYAKPQTFKAWVRFSGPGPYITPDIDDVGFMSISIKLMGVEGPKLMEDEQHTLDMFGVSTATFVTPDAKANAALQLWSVKNAQVFYFVNLHDSHVLDLIMQSLYIKTQTSPFEAPYFSCVPYLMGEGQAMVYSVWPKSNKKTRIPNLPFRPPDDYLRNAMVASLSEGDVELEVRMQMQTDPHLMPIENAGVLWPEKLSPRIPVATLRLPRQTFNSPAQMAFAKRLSYNPWHTIAEHRPLGNQSRARKRMYWELSQFRHKMNAVPHYEPNGDETFD</sequence>
<dbReference type="CDD" id="cd08152">
    <property type="entry name" value="y4iL_like"/>
    <property type="match status" value="1"/>
</dbReference>
<reference evidence="3 4" key="1">
    <citation type="submission" date="2024-03" db="EMBL/GenBank/DDBJ databases">
        <title>Novel species of the genus Variovorax.</title>
        <authorList>
            <person name="Liu Q."/>
            <person name="Xin Y.-H."/>
        </authorList>
    </citation>
    <scope>NUCLEOTIDE SEQUENCE [LARGE SCALE GENOMIC DNA]</scope>
    <source>
        <strain evidence="3 4">KACC 18501</strain>
    </source>
</reference>
<gene>
    <name evidence="3" type="ORF">WKW80_25160</name>
</gene>
<proteinExistence type="predicted"/>
<keyword evidence="4" id="KW-1185">Reference proteome</keyword>
<protein>
    <submittedName>
        <fullName evidence="3">Catalase family protein</fullName>
    </submittedName>
</protein>
<dbReference type="PANTHER" id="PTHR36195:SF4">
    <property type="entry name" value="DOMAIN PROTEIN, PUTATIVE (AFU_ORTHOLOGUE AFUA_5G01990)-RELATED"/>
    <property type="match status" value="1"/>
</dbReference>
<comment type="caution">
    <text evidence="3">The sequence shown here is derived from an EMBL/GenBank/DDBJ whole genome shotgun (WGS) entry which is preliminary data.</text>
</comment>
<dbReference type="EMBL" id="JBBKZV010000020">
    <property type="protein sequence ID" value="MEJ8825277.1"/>
    <property type="molecule type" value="Genomic_DNA"/>
</dbReference>
<feature type="region of interest" description="Disordered" evidence="2">
    <location>
        <begin position="1"/>
        <end position="21"/>
    </location>
</feature>
<dbReference type="Proteomes" id="UP001363010">
    <property type="component" value="Unassembled WGS sequence"/>
</dbReference>
<dbReference type="Gene3D" id="2.40.180.10">
    <property type="entry name" value="Catalase core domain"/>
    <property type="match status" value="1"/>
</dbReference>
<dbReference type="SUPFAM" id="SSF56634">
    <property type="entry name" value="Heme-dependent catalase-like"/>
    <property type="match status" value="1"/>
</dbReference>
<evidence type="ECO:0000313" key="3">
    <source>
        <dbReference type="EMBL" id="MEJ8825277.1"/>
    </source>
</evidence>
<evidence type="ECO:0000256" key="2">
    <source>
        <dbReference type="SAM" id="MobiDB-lite"/>
    </source>
</evidence>